<comment type="similarity">
    <text evidence="1">Belongs to the thioredoxin family.</text>
</comment>
<dbReference type="Pfam" id="PF00085">
    <property type="entry name" value="Thioredoxin"/>
    <property type="match status" value="1"/>
</dbReference>
<dbReference type="CDD" id="cd02956">
    <property type="entry name" value="ybbN"/>
    <property type="match status" value="1"/>
</dbReference>
<dbReference type="GO" id="GO:0045454">
    <property type="term" value="P:cell redox homeostasis"/>
    <property type="evidence" value="ECO:0007669"/>
    <property type="project" value="TreeGrafter"/>
</dbReference>
<dbReference type="Gene3D" id="3.40.30.10">
    <property type="entry name" value="Glutaredoxin"/>
    <property type="match status" value="1"/>
</dbReference>
<keyword evidence="4" id="KW-1015">Disulfide bond</keyword>
<dbReference type="PANTHER" id="PTHR45663">
    <property type="entry name" value="GEO12009P1"/>
    <property type="match status" value="1"/>
</dbReference>
<feature type="domain" description="Thioredoxin" evidence="7">
    <location>
        <begin position="6"/>
        <end position="126"/>
    </location>
</feature>
<dbReference type="OrthoDB" id="9790390at2"/>
<dbReference type="InterPro" id="IPR013766">
    <property type="entry name" value="Thioredoxin_domain"/>
</dbReference>
<keyword evidence="5" id="KW-0676">Redox-active center</keyword>
<dbReference type="PROSITE" id="PS00194">
    <property type="entry name" value="THIOREDOXIN_1"/>
    <property type="match status" value="1"/>
</dbReference>
<name>A0A545TRC6_9PROT</name>
<evidence type="ECO:0000256" key="5">
    <source>
        <dbReference type="ARBA" id="ARBA00023284"/>
    </source>
</evidence>
<dbReference type="AlphaFoldDB" id="A0A545TRC6"/>
<dbReference type="Gene3D" id="1.25.40.10">
    <property type="entry name" value="Tetratricopeptide repeat domain"/>
    <property type="match status" value="2"/>
</dbReference>
<accession>A0A545TRC6</accession>
<dbReference type="InterPro" id="IPR017937">
    <property type="entry name" value="Thioredoxin_CS"/>
</dbReference>
<evidence type="ECO:0000256" key="2">
    <source>
        <dbReference type="ARBA" id="ARBA00022448"/>
    </source>
</evidence>
<dbReference type="Pfam" id="PF14559">
    <property type="entry name" value="TPR_19"/>
    <property type="match status" value="1"/>
</dbReference>
<keyword evidence="9" id="KW-1185">Reference proteome</keyword>
<dbReference type="Proteomes" id="UP000315252">
    <property type="component" value="Unassembled WGS sequence"/>
</dbReference>
<organism evidence="8 9">
    <name type="scientific">Denitrobaculum tricleocarpae</name>
    <dbReference type="NCBI Taxonomy" id="2591009"/>
    <lineage>
        <taxon>Bacteria</taxon>
        <taxon>Pseudomonadati</taxon>
        <taxon>Pseudomonadota</taxon>
        <taxon>Alphaproteobacteria</taxon>
        <taxon>Rhodospirillales</taxon>
        <taxon>Rhodospirillaceae</taxon>
        <taxon>Denitrobaculum</taxon>
    </lineage>
</organism>
<evidence type="ECO:0000256" key="1">
    <source>
        <dbReference type="ARBA" id="ARBA00008987"/>
    </source>
</evidence>
<dbReference type="GO" id="GO:0005829">
    <property type="term" value="C:cytosol"/>
    <property type="evidence" value="ECO:0007669"/>
    <property type="project" value="TreeGrafter"/>
</dbReference>
<reference evidence="8 9" key="1">
    <citation type="submission" date="2019-06" db="EMBL/GenBank/DDBJ databases">
        <title>Whole genome sequence for Rhodospirillaceae sp. R148.</title>
        <authorList>
            <person name="Wang G."/>
        </authorList>
    </citation>
    <scope>NUCLEOTIDE SEQUENCE [LARGE SCALE GENOMIC DNA]</scope>
    <source>
        <strain evidence="8 9">R148</strain>
    </source>
</reference>
<protein>
    <recommendedName>
        <fullName evidence="6">Thioredoxin</fullName>
    </recommendedName>
</protein>
<sequence>METIIGTDGLNGGTADADAIKDGSQETFAKDVIEASMKTPVIVDFWAPWCGPCKQLGPMLEQAVRASRGAVRMVKINVDENQAIAQQLRVQSIPAVYAFFQGQPVDGFVGAQPESQIKAFVERLAQEAGGNQGDNPIEQALAQAEAALEEGQHGPASAIFGQILQHEADNVRALAGSIRCRLGADDVEGARELLDALTPETAKAPEIASAAAAVELAEQSMDAGEITELTRKVEQNENDHQSRFDLALALQGAGKSEAAADALLEIVRRDREWDEQAARKQLVKLFDAWGQTDPLTQDVRSRLSSILFS</sequence>
<evidence type="ECO:0000313" key="8">
    <source>
        <dbReference type="EMBL" id="TQV79769.1"/>
    </source>
</evidence>
<dbReference type="FunFam" id="3.40.30.10:FF:000001">
    <property type="entry name" value="Thioredoxin"/>
    <property type="match status" value="1"/>
</dbReference>
<evidence type="ECO:0000313" key="9">
    <source>
        <dbReference type="Proteomes" id="UP000315252"/>
    </source>
</evidence>
<comment type="caution">
    <text evidence="8">The sequence shown here is derived from an EMBL/GenBank/DDBJ whole genome shotgun (WGS) entry which is preliminary data.</text>
</comment>
<dbReference type="RefSeq" id="WP_142896949.1">
    <property type="nucleotide sequence ID" value="NZ_ML660055.1"/>
</dbReference>
<dbReference type="PROSITE" id="PS51352">
    <property type="entry name" value="THIOREDOXIN_2"/>
    <property type="match status" value="1"/>
</dbReference>
<dbReference type="GO" id="GO:0015035">
    <property type="term" value="F:protein-disulfide reductase activity"/>
    <property type="evidence" value="ECO:0007669"/>
    <property type="project" value="UniProtKB-UniRule"/>
</dbReference>
<gene>
    <name evidence="8" type="primary">trxA</name>
    <name evidence="8" type="ORF">FKG95_13795</name>
</gene>
<keyword evidence="3" id="KW-0249">Electron transport</keyword>
<dbReference type="EMBL" id="VHSH01000004">
    <property type="protein sequence ID" value="TQV79769.1"/>
    <property type="molecule type" value="Genomic_DNA"/>
</dbReference>
<dbReference type="InterPro" id="IPR011990">
    <property type="entry name" value="TPR-like_helical_dom_sf"/>
</dbReference>
<evidence type="ECO:0000259" key="7">
    <source>
        <dbReference type="PROSITE" id="PS51352"/>
    </source>
</evidence>
<dbReference type="InterPro" id="IPR036249">
    <property type="entry name" value="Thioredoxin-like_sf"/>
</dbReference>
<dbReference type="GO" id="GO:0006950">
    <property type="term" value="P:response to stress"/>
    <property type="evidence" value="ECO:0007669"/>
    <property type="project" value="UniProtKB-ARBA"/>
</dbReference>
<proteinExistence type="inferred from homology"/>
<dbReference type="Pfam" id="PF14561">
    <property type="entry name" value="TPR_20"/>
    <property type="match status" value="1"/>
</dbReference>
<dbReference type="NCBIfam" id="TIGR01068">
    <property type="entry name" value="thioredoxin"/>
    <property type="match status" value="1"/>
</dbReference>
<evidence type="ECO:0000256" key="4">
    <source>
        <dbReference type="ARBA" id="ARBA00023157"/>
    </source>
</evidence>
<keyword evidence="2" id="KW-0813">Transport</keyword>
<dbReference type="PANTHER" id="PTHR45663:SF11">
    <property type="entry name" value="GEO12009P1"/>
    <property type="match status" value="1"/>
</dbReference>
<evidence type="ECO:0000256" key="6">
    <source>
        <dbReference type="NCBIfam" id="TIGR01068"/>
    </source>
</evidence>
<dbReference type="SUPFAM" id="SSF52833">
    <property type="entry name" value="Thioredoxin-like"/>
    <property type="match status" value="1"/>
</dbReference>
<evidence type="ECO:0000256" key="3">
    <source>
        <dbReference type="ARBA" id="ARBA00022982"/>
    </source>
</evidence>
<dbReference type="InterPro" id="IPR005746">
    <property type="entry name" value="Thioredoxin"/>
</dbReference>